<feature type="transmembrane region" description="Helical" evidence="2">
    <location>
        <begin position="326"/>
        <end position="350"/>
    </location>
</feature>
<dbReference type="CDD" id="cd00037">
    <property type="entry name" value="CLECT"/>
    <property type="match status" value="1"/>
</dbReference>
<evidence type="ECO:0000256" key="1">
    <source>
        <dbReference type="ARBA" id="ARBA00023157"/>
    </source>
</evidence>
<dbReference type="PROSITE" id="PS50041">
    <property type="entry name" value="C_TYPE_LECTIN_2"/>
    <property type="match status" value="1"/>
</dbReference>
<dbReference type="SMART" id="SM00034">
    <property type="entry name" value="CLECT"/>
    <property type="match status" value="1"/>
</dbReference>
<keyword evidence="2" id="KW-1133">Transmembrane helix</keyword>
<keyword evidence="2" id="KW-0472">Membrane</keyword>
<organism evidence="4 5">
    <name type="scientific">Elysia crispata</name>
    <name type="common">lettuce slug</name>
    <dbReference type="NCBI Taxonomy" id="231223"/>
    <lineage>
        <taxon>Eukaryota</taxon>
        <taxon>Metazoa</taxon>
        <taxon>Spiralia</taxon>
        <taxon>Lophotrochozoa</taxon>
        <taxon>Mollusca</taxon>
        <taxon>Gastropoda</taxon>
        <taxon>Heterobranchia</taxon>
        <taxon>Euthyneura</taxon>
        <taxon>Panpulmonata</taxon>
        <taxon>Sacoglossa</taxon>
        <taxon>Placobranchoidea</taxon>
        <taxon>Plakobranchidae</taxon>
        <taxon>Elysia</taxon>
    </lineage>
</organism>
<evidence type="ECO:0000256" key="2">
    <source>
        <dbReference type="SAM" id="Phobius"/>
    </source>
</evidence>
<accession>A0AAE0ZP02</accession>
<name>A0AAE0ZP02_9GAST</name>
<dbReference type="InterPro" id="IPR018378">
    <property type="entry name" value="C-type_lectin_CS"/>
</dbReference>
<feature type="domain" description="C-type lectin" evidence="3">
    <location>
        <begin position="98"/>
        <end position="215"/>
    </location>
</feature>
<comment type="caution">
    <text evidence="4">The sequence shown here is derived from an EMBL/GenBank/DDBJ whole genome shotgun (WGS) entry which is preliminary data.</text>
</comment>
<dbReference type="PROSITE" id="PS00615">
    <property type="entry name" value="C_TYPE_LECTIN_1"/>
    <property type="match status" value="1"/>
</dbReference>
<dbReference type="Proteomes" id="UP001283361">
    <property type="component" value="Unassembled WGS sequence"/>
</dbReference>
<evidence type="ECO:0000313" key="5">
    <source>
        <dbReference type="Proteomes" id="UP001283361"/>
    </source>
</evidence>
<dbReference type="AlphaFoldDB" id="A0AAE0ZP02"/>
<dbReference type="SUPFAM" id="SSF56436">
    <property type="entry name" value="C-type lectin-like"/>
    <property type="match status" value="1"/>
</dbReference>
<dbReference type="InterPro" id="IPR016187">
    <property type="entry name" value="CTDL_fold"/>
</dbReference>
<protein>
    <recommendedName>
        <fullName evidence="3">C-type lectin domain-containing protein</fullName>
    </recommendedName>
</protein>
<sequence length="356" mass="40075">MTWDKKTDALNCRINKIRLSHPRGGSSTSLSVVKLEAQNTKKNAITLRYPKSQVIGNNSRMDSIQITTVVTFIFIAISIKTTEGCYKPCDGGYIKFEHTQTCIRLSRVYDATWERARTVCQNEGGDLVKVLDKETNDFLAHLISTEYSVRYWIGFNKKKKNGTYLWLDEVDEQSNYTNWAVHEPNNDDTEFCVEIWSKAKWNNMPCDSSLRYICEKPAECTDGYYGKDCKKKCKEVCGGLNNPCNRVNGTCEKGCDPGYQGAFCSKRCDFGSYGEGCAKTCNERCRQYKKKPYCNAVDGSCYCQMGYYGKNCTNSFKSSSWTKNGAIVSVVLVVGVVAVSAAFALGSLLWRARLNN</sequence>
<dbReference type="InterPro" id="IPR016186">
    <property type="entry name" value="C-type_lectin-like/link_sf"/>
</dbReference>
<keyword evidence="2" id="KW-0812">Transmembrane</keyword>
<dbReference type="InterPro" id="IPR050111">
    <property type="entry name" value="C-type_lectin/snaclec_domain"/>
</dbReference>
<reference evidence="4" key="1">
    <citation type="journal article" date="2023" name="G3 (Bethesda)">
        <title>A reference genome for the long-term kleptoplast-retaining sea slug Elysia crispata morphotype clarki.</title>
        <authorList>
            <person name="Eastman K.E."/>
            <person name="Pendleton A.L."/>
            <person name="Shaikh M.A."/>
            <person name="Suttiyut T."/>
            <person name="Ogas R."/>
            <person name="Tomko P."/>
            <person name="Gavelis G."/>
            <person name="Widhalm J.R."/>
            <person name="Wisecaver J.H."/>
        </authorList>
    </citation>
    <scope>NUCLEOTIDE SEQUENCE</scope>
    <source>
        <strain evidence="4">ECLA1</strain>
    </source>
</reference>
<dbReference type="PANTHER" id="PTHR22803">
    <property type="entry name" value="MANNOSE, PHOSPHOLIPASE, LECTIN RECEPTOR RELATED"/>
    <property type="match status" value="1"/>
</dbReference>
<keyword evidence="1" id="KW-1015">Disulfide bond</keyword>
<dbReference type="Gene3D" id="3.10.100.10">
    <property type="entry name" value="Mannose-Binding Protein A, subunit A"/>
    <property type="match status" value="1"/>
</dbReference>
<keyword evidence="5" id="KW-1185">Reference proteome</keyword>
<dbReference type="EMBL" id="JAWDGP010003607">
    <property type="protein sequence ID" value="KAK3772717.1"/>
    <property type="molecule type" value="Genomic_DNA"/>
</dbReference>
<evidence type="ECO:0000259" key="3">
    <source>
        <dbReference type="PROSITE" id="PS50041"/>
    </source>
</evidence>
<dbReference type="InterPro" id="IPR001304">
    <property type="entry name" value="C-type_lectin-like"/>
</dbReference>
<gene>
    <name evidence="4" type="ORF">RRG08_013411</name>
</gene>
<evidence type="ECO:0000313" key="4">
    <source>
        <dbReference type="EMBL" id="KAK3772717.1"/>
    </source>
</evidence>
<dbReference type="Pfam" id="PF00059">
    <property type="entry name" value="Lectin_C"/>
    <property type="match status" value="1"/>
</dbReference>
<proteinExistence type="predicted"/>